<gene>
    <name evidence="6" type="ORF">J2853_004058</name>
</gene>
<dbReference type="InterPro" id="IPR050109">
    <property type="entry name" value="HTH-type_TetR-like_transc_reg"/>
</dbReference>
<keyword evidence="2 4" id="KW-0238">DNA-binding</keyword>
<dbReference type="EMBL" id="JAUSQU010000001">
    <property type="protein sequence ID" value="MDP9844847.1"/>
    <property type="molecule type" value="Genomic_DNA"/>
</dbReference>
<keyword evidence="1" id="KW-0805">Transcription regulation</keyword>
<reference evidence="6 7" key="1">
    <citation type="submission" date="2023-07" db="EMBL/GenBank/DDBJ databases">
        <title>Sequencing the genomes of 1000 actinobacteria strains.</title>
        <authorList>
            <person name="Klenk H.-P."/>
        </authorList>
    </citation>
    <scope>NUCLEOTIDE SEQUENCE [LARGE SCALE GENOMIC DNA]</scope>
    <source>
        <strain evidence="6 7">DSM 46740</strain>
    </source>
</reference>
<evidence type="ECO:0000313" key="7">
    <source>
        <dbReference type="Proteomes" id="UP001225356"/>
    </source>
</evidence>
<evidence type="ECO:0000256" key="4">
    <source>
        <dbReference type="PROSITE-ProRule" id="PRU00335"/>
    </source>
</evidence>
<sequence>MTTGRRGRARSEQARHAILTATATLLAASGYEQLSVDRIATTAGVGKQTVYRWWPSKSAVIAECLLDGYVLSDLIEPAKSGDARSDVLSWLRALVDFLDDPKNAALFRALAAAASENREVSDRLYQRFSGPLHTSLVECLRAGVRTGRIRDDAPVRAVADVLIGAVLHRALAHIDIPLGTADGIVDALFSGIAVADREAHRSR</sequence>
<keyword evidence="7" id="KW-1185">Reference proteome</keyword>
<dbReference type="Gene3D" id="1.10.357.10">
    <property type="entry name" value="Tetracycline Repressor, domain 2"/>
    <property type="match status" value="1"/>
</dbReference>
<dbReference type="SUPFAM" id="SSF46689">
    <property type="entry name" value="Homeodomain-like"/>
    <property type="match status" value="1"/>
</dbReference>
<keyword evidence="3" id="KW-0804">Transcription</keyword>
<evidence type="ECO:0000256" key="2">
    <source>
        <dbReference type="ARBA" id="ARBA00023125"/>
    </source>
</evidence>
<accession>A0ABT9QDK6</accession>
<proteinExistence type="predicted"/>
<feature type="domain" description="HTH tetR-type" evidence="5">
    <location>
        <begin position="12"/>
        <end position="72"/>
    </location>
</feature>
<dbReference type="PANTHER" id="PTHR30055">
    <property type="entry name" value="HTH-TYPE TRANSCRIPTIONAL REGULATOR RUTR"/>
    <property type="match status" value="1"/>
</dbReference>
<dbReference type="PROSITE" id="PS50977">
    <property type="entry name" value="HTH_TETR_2"/>
    <property type="match status" value="1"/>
</dbReference>
<comment type="caution">
    <text evidence="6">The sequence shown here is derived from an EMBL/GenBank/DDBJ whole genome shotgun (WGS) entry which is preliminary data.</text>
</comment>
<dbReference type="PRINTS" id="PR00455">
    <property type="entry name" value="HTHTETR"/>
</dbReference>
<dbReference type="RefSeq" id="WP_307560016.1">
    <property type="nucleotide sequence ID" value="NZ_JAUSQU010000001.1"/>
</dbReference>
<evidence type="ECO:0000256" key="3">
    <source>
        <dbReference type="ARBA" id="ARBA00023163"/>
    </source>
</evidence>
<dbReference type="SUPFAM" id="SSF48498">
    <property type="entry name" value="Tetracyclin repressor-like, C-terminal domain"/>
    <property type="match status" value="1"/>
</dbReference>
<dbReference type="Proteomes" id="UP001225356">
    <property type="component" value="Unassembled WGS sequence"/>
</dbReference>
<protein>
    <submittedName>
        <fullName evidence="6">AcrR family transcriptional regulator</fullName>
    </submittedName>
</protein>
<dbReference type="PANTHER" id="PTHR30055:SF148">
    <property type="entry name" value="TETR-FAMILY TRANSCRIPTIONAL REGULATOR"/>
    <property type="match status" value="1"/>
</dbReference>
<dbReference type="Pfam" id="PF16859">
    <property type="entry name" value="TetR_C_11"/>
    <property type="match status" value="1"/>
</dbReference>
<dbReference type="Gene3D" id="1.10.10.60">
    <property type="entry name" value="Homeodomain-like"/>
    <property type="match status" value="1"/>
</dbReference>
<feature type="DNA-binding region" description="H-T-H motif" evidence="4">
    <location>
        <begin position="35"/>
        <end position="54"/>
    </location>
</feature>
<dbReference type="InterPro" id="IPR011075">
    <property type="entry name" value="TetR_C"/>
</dbReference>
<evidence type="ECO:0000313" key="6">
    <source>
        <dbReference type="EMBL" id="MDP9844847.1"/>
    </source>
</evidence>
<dbReference type="InterPro" id="IPR036271">
    <property type="entry name" value="Tet_transcr_reg_TetR-rel_C_sf"/>
</dbReference>
<name>A0ABT9QDK6_9ACTN</name>
<evidence type="ECO:0000256" key="1">
    <source>
        <dbReference type="ARBA" id="ARBA00023015"/>
    </source>
</evidence>
<organism evidence="6 7">
    <name type="scientific">Streptosporangium lutulentum</name>
    <dbReference type="NCBI Taxonomy" id="1461250"/>
    <lineage>
        <taxon>Bacteria</taxon>
        <taxon>Bacillati</taxon>
        <taxon>Actinomycetota</taxon>
        <taxon>Actinomycetes</taxon>
        <taxon>Streptosporangiales</taxon>
        <taxon>Streptosporangiaceae</taxon>
        <taxon>Streptosporangium</taxon>
    </lineage>
</organism>
<evidence type="ECO:0000259" key="5">
    <source>
        <dbReference type="PROSITE" id="PS50977"/>
    </source>
</evidence>
<dbReference type="InterPro" id="IPR001647">
    <property type="entry name" value="HTH_TetR"/>
</dbReference>
<dbReference type="Pfam" id="PF00440">
    <property type="entry name" value="TetR_N"/>
    <property type="match status" value="1"/>
</dbReference>
<dbReference type="InterPro" id="IPR009057">
    <property type="entry name" value="Homeodomain-like_sf"/>
</dbReference>